<name>A0A5D2RJ60_GOSTO</name>
<gene>
    <name evidence="8" type="ORF">ES332_A02G194700v1</name>
</gene>
<sequence>MQTLNMTRKPKRNPSFFKILIGNFDKKLRIPPAFVKYVFKGNVPTMLTLYSDSGNSWRVRIKVEQGSYFFNNGWSKFVKYHDLEIGDFLVFFLVDSSTFDVFIYNRTACAKNIILAAKKRKGRSPGVSRQIEQTPSHKCTSTSKKPRTVPRVQEVEFVSGVTPKNVSYVMVVKGYNKYYAGIPICFTEEAGLGKVSMVMVRGPKGGMWPMMTTFSSKQVLLSVGWSKFLHENEIVIGDTLLFEHVPNTGHLIHVQVVNKDGTGNCGSLAGKRPRDRPREQTELPPSTKYASSSKRTKGVSELILEQASFVVVLKKYHQYSVSVPASFAKETSLAEEPSTVIKDSEGRKWELNILVDAKSNVRLGAGWSQFVQENKLEAGDTISFQHIPNTGNVIYFKIISKARAANYGDGRNMRKNLLKSGIICNVCCLPVVEDGDGGL</sequence>
<dbReference type="Proteomes" id="UP000322667">
    <property type="component" value="Chromosome A02"/>
</dbReference>
<evidence type="ECO:0000313" key="8">
    <source>
        <dbReference type="EMBL" id="TYI40881.1"/>
    </source>
</evidence>
<dbReference type="PROSITE" id="PS50863">
    <property type="entry name" value="B3"/>
    <property type="match status" value="3"/>
</dbReference>
<dbReference type="AlphaFoldDB" id="A0A5D2RJ60"/>
<dbReference type="EMBL" id="CM017611">
    <property type="protein sequence ID" value="TYI40881.1"/>
    <property type="molecule type" value="Genomic_DNA"/>
</dbReference>
<dbReference type="SMART" id="SM01019">
    <property type="entry name" value="B3"/>
    <property type="match status" value="3"/>
</dbReference>
<feature type="domain" description="TF-B3" evidence="7">
    <location>
        <begin position="13"/>
        <end position="107"/>
    </location>
</feature>
<dbReference type="CDD" id="cd10017">
    <property type="entry name" value="B3_DNA"/>
    <property type="match status" value="3"/>
</dbReference>
<keyword evidence="9" id="KW-1185">Reference proteome</keyword>
<keyword evidence="5" id="KW-0539">Nucleus</keyword>
<dbReference type="InterPro" id="IPR050655">
    <property type="entry name" value="Plant_B3_domain"/>
</dbReference>
<dbReference type="GO" id="GO:0005634">
    <property type="term" value="C:nucleus"/>
    <property type="evidence" value="ECO:0007669"/>
    <property type="project" value="UniProtKB-SubCell"/>
</dbReference>
<comment type="subcellular location">
    <subcellularLocation>
        <location evidence="1">Nucleus</location>
    </subcellularLocation>
</comment>
<feature type="region of interest" description="Disordered" evidence="6">
    <location>
        <begin position="125"/>
        <end position="145"/>
    </location>
</feature>
<feature type="compositionally biased region" description="Polar residues" evidence="6">
    <location>
        <begin position="130"/>
        <end position="143"/>
    </location>
</feature>
<dbReference type="GO" id="GO:0003677">
    <property type="term" value="F:DNA binding"/>
    <property type="evidence" value="ECO:0007669"/>
    <property type="project" value="UniProtKB-KW"/>
</dbReference>
<dbReference type="PANTHER" id="PTHR31920:SF121">
    <property type="entry name" value="TF-B3 DOMAIN-CONTAINING PROTEIN"/>
    <property type="match status" value="1"/>
</dbReference>
<feature type="region of interest" description="Disordered" evidence="6">
    <location>
        <begin position="263"/>
        <end position="294"/>
    </location>
</feature>
<evidence type="ECO:0000313" key="9">
    <source>
        <dbReference type="Proteomes" id="UP000322667"/>
    </source>
</evidence>
<feature type="domain" description="TF-B3" evidence="7">
    <location>
        <begin position="165"/>
        <end position="260"/>
    </location>
</feature>
<evidence type="ECO:0000256" key="5">
    <source>
        <dbReference type="ARBA" id="ARBA00023242"/>
    </source>
</evidence>
<evidence type="ECO:0000259" key="7">
    <source>
        <dbReference type="PROSITE" id="PS50863"/>
    </source>
</evidence>
<dbReference type="SUPFAM" id="SSF101936">
    <property type="entry name" value="DNA-binding pseudobarrel domain"/>
    <property type="match status" value="3"/>
</dbReference>
<evidence type="ECO:0000256" key="3">
    <source>
        <dbReference type="ARBA" id="ARBA00023125"/>
    </source>
</evidence>
<reference evidence="8 9" key="1">
    <citation type="submission" date="2019-07" db="EMBL/GenBank/DDBJ databases">
        <title>WGS assembly of Gossypium tomentosum.</title>
        <authorList>
            <person name="Chen Z.J."/>
            <person name="Sreedasyam A."/>
            <person name="Ando A."/>
            <person name="Song Q."/>
            <person name="De L."/>
            <person name="Hulse-Kemp A."/>
            <person name="Ding M."/>
            <person name="Ye W."/>
            <person name="Kirkbride R."/>
            <person name="Jenkins J."/>
            <person name="Plott C."/>
            <person name="Lovell J."/>
            <person name="Lin Y.-M."/>
            <person name="Vaughn R."/>
            <person name="Liu B."/>
            <person name="Li W."/>
            <person name="Simpson S."/>
            <person name="Scheffler B."/>
            <person name="Saski C."/>
            <person name="Grover C."/>
            <person name="Hu G."/>
            <person name="Conover J."/>
            <person name="Carlson J."/>
            <person name="Shu S."/>
            <person name="Boston L."/>
            <person name="Williams M."/>
            <person name="Peterson D."/>
            <person name="Mcgee K."/>
            <person name="Jones D."/>
            <person name="Wendel J."/>
            <person name="Stelly D."/>
            <person name="Grimwood J."/>
            <person name="Schmutz J."/>
        </authorList>
    </citation>
    <scope>NUCLEOTIDE SEQUENCE [LARGE SCALE GENOMIC DNA]</scope>
    <source>
        <strain evidence="8">7179.01</strain>
    </source>
</reference>
<accession>A0A5D2RJ60</accession>
<evidence type="ECO:0000256" key="6">
    <source>
        <dbReference type="SAM" id="MobiDB-lite"/>
    </source>
</evidence>
<dbReference type="InterPro" id="IPR003340">
    <property type="entry name" value="B3_DNA-bd"/>
</dbReference>
<keyword evidence="4" id="KW-0804">Transcription</keyword>
<proteinExistence type="predicted"/>
<evidence type="ECO:0000256" key="1">
    <source>
        <dbReference type="ARBA" id="ARBA00004123"/>
    </source>
</evidence>
<keyword evidence="2" id="KW-0805">Transcription regulation</keyword>
<evidence type="ECO:0000256" key="4">
    <source>
        <dbReference type="ARBA" id="ARBA00023163"/>
    </source>
</evidence>
<evidence type="ECO:0000256" key="2">
    <source>
        <dbReference type="ARBA" id="ARBA00023015"/>
    </source>
</evidence>
<dbReference type="Gene3D" id="2.40.330.10">
    <property type="entry name" value="DNA-binding pseudobarrel domain"/>
    <property type="match status" value="3"/>
</dbReference>
<protein>
    <recommendedName>
        <fullName evidence="7">TF-B3 domain-containing protein</fullName>
    </recommendedName>
</protein>
<dbReference type="Pfam" id="PF02362">
    <property type="entry name" value="B3"/>
    <property type="match status" value="3"/>
</dbReference>
<organism evidence="8 9">
    <name type="scientific">Gossypium tomentosum</name>
    <name type="common">Hawaiian cotton</name>
    <name type="synonym">Gossypium sandvicense</name>
    <dbReference type="NCBI Taxonomy" id="34277"/>
    <lineage>
        <taxon>Eukaryota</taxon>
        <taxon>Viridiplantae</taxon>
        <taxon>Streptophyta</taxon>
        <taxon>Embryophyta</taxon>
        <taxon>Tracheophyta</taxon>
        <taxon>Spermatophyta</taxon>
        <taxon>Magnoliopsida</taxon>
        <taxon>eudicotyledons</taxon>
        <taxon>Gunneridae</taxon>
        <taxon>Pentapetalae</taxon>
        <taxon>rosids</taxon>
        <taxon>malvids</taxon>
        <taxon>Malvales</taxon>
        <taxon>Malvaceae</taxon>
        <taxon>Malvoideae</taxon>
        <taxon>Gossypium</taxon>
    </lineage>
</organism>
<keyword evidence="3" id="KW-0238">DNA-binding</keyword>
<dbReference type="InterPro" id="IPR015300">
    <property type="entry name" value="DNA-bd_pseudobarrel_sf"/>
</dbReference>
<feature type="domain" description="TF-B3" evidence="7">
    <location>
        <begin position="306"/>
        <end position="402"/>
    </location>
</feature>
<dbReference type="PANTHER" id="PTHR31920">
    <property type="entry name" value="B3 DOMAIN-CONTAINING"/>
    <property type="match status" value="1"/>
</dbReference>